<reference evidence="1 2" key="1">
    <citation type="submission" date="2019-08" db="EMBL/GenBank/DDBJ databases">
        <title>Complete genome sequence of Candidatus Uab amorphum.</title>
        <authorList>
            <person name="Shiratori T."/>
            <person name="Suzuki S."/>
            <person name="Kakizawa Y."/>
            <person name="Ishida K."/>
        </authorList>
    </citation>
    <scope>NUCLEOTIDE SEQUENCE [LARGE SCALE GENOMIC DNA]</scope>
    <source>
        <strain evidence="1 2">SRT547</strain>
    </source>
</reference>
<dbReference type="KEGG" id="uam:UABAM_00668"/>
<dbReference type="Proteomes" id="UP000326354">
    <property type="component" value="Chromosome"/>
</dbReference>
<proteinExistence type="predicted"/>
<evidence type="ECO:0000313" key="1">
    <source>
        <dbReference type="EMBL" id="BBM82325.1"/>
    </source>
</evidence>
<organism evidence="1 2">
    <name type="scientific">Uabimicrobium amorphum</name>
    <dbReference type="NCBI Taxonomy" id="2596890"/>
    <lineage>
        <taxon>Bacteria</taxon>
        <taxon>Pseudomonadati</taxon>
        <taxon>Planctomycetota</taxon>
        <taxon>Candidatus Uabimicrobiia</taxon>
        <taxon>Candidatus Uabimicrobiales</taxon>
        <taxon>Candidatus Uabimicrobiaceae</taxon>
        <taxon>Candidatus Uabimicrobium</taxon>
    </lineage>
</organism>
<keyword evidence="2" id="KW-1185">Reference proteome</keyword>
<sequence>MSNEILKQEIEKDLRGMGLLDEDLVDAVICVAFLREKLEPVVRELEGKSLPASIAIANDQDAIAAVDEITERVVNRQGLLEKAMMGEDIHDTLASIKAKIESLIVGSEVAARTIEQMQEATKKMRTTNRNKIKD</sequence>
<gene>
    <name evidence="1" type="ORF">UABAM_00668</name>
</gene>
<dbReference type="AlphaFoldDB" id="A0A5S9F162"/>
<protein>
    <submittedName>
        <fullName evidence="1">Uncharacterized protein</fullName>
    </submittedName>
</protein>
<dbReference type="RefSeq" id="WP_151966573.1">
    <property type="nucleotide sequence ID" value="NZ_AP019860.1"/>
</dbReference>
<dbReference type="EMBL" id="AP019860">
    <property type="protein sequence ID" value="BBM82325.1"/>
    <property type="molecule type" value="Genomic_DNA"/>
</dbReference>
<accession>A0A5S9F162</accession>
<evidence type="ECO:0000313" key="2">
    <source>
        <dbReference type="Proteomes" id="UP000326354"/>
    </source>
</evidence>
<name>A0A5S9F162_UABAM</name>